<dbReference type="InterPro" id="IPR050943">
    <property type="entry name" value="Glycosyltr_29_Sialyltrsf"/>
</dbReference>
<keyword evidence="8" id="KW-0333">Golgi apparatus</keyword>
<evidence type="ECO:0000256" key="2">
    <source>
        <dbReference type="ARBA" id="ARBA00006003"/>
    </source>
</evidence>
<evidence type="ECO:0000256" key="8">
    <source>
        <dbReference type="ARBA" id="ARBA00023034"/>
    </source>
</evidence>
<comment type="similarity">
    <text evidence="2">Belongs to the glycosyltransferase 29 family.</text>
</comment>
<keyword evidence="5" id="KW-0812">Transmembrane</keyword>
<evidence type="ECO:0000313" key="16">
    <source>
        <dbReference type="RefSeq" id="XP_019616468.1"/>
    </source>
</evidence>
<dbReference type="CDD" id="cd23963">
    <property type="entry name" value="GT29_ST8SIA"/>
    <property type="match status" value="1"/>
</dbReference>
<keyword evidence="6" id="KW-0735">Signal-anchor</keyword>
<evidence type="ECO:0000256" key="5">
    <source>
        <dbReference type="ARBA" id="ARBA00022692"/>
    </source>
</evidence>
<evidence type="ECO:0000256" key="3">
    <source>
        <dbReference type="ARBA" id="ARBA00022676"/>
    </source>
</evidence>
<dbReference type="Pfam" id="PF00777">
    <property type="entry name" value="Glyco_transf_29"/>
    <property type="match status" value="1"/>
</dbReference>
<dbReference type="GO" id="GO:0000139">
    <property type="term" value="C:Golgi membrane"/>
    <property type="evidence" value="ECO:0007669"/>
    <property type="project" value="UniProtKB-SubCell"/>
</dbReference>
<dbReference type="PIRSF" id="PIRSF005557">
    <property type="entry name" value="Sialyl_trans"/>
    <property type="match status" value="1"/>
</dbReference>
<evidence type="ECO:0000256" key="4">
    <source>
        <dbReference type="ARBA" id="ARBA00022679"/>
    </source>
</evidence>
<sequence>MALLTGIIKQAQELLLRQQKFACKEITMRQQKCALLLLAMMVLIAMINMKDHVGLYYNSLTQETLVRDLQEKVQDKGNGSVTNRSKNTPVEKAPDGQKRKNHSYYKWVPGELAAMKKFKADQKGIPTVAPGWVYNKTAADLFRKQIKHGNHIKNGDFLTTQETAPLDFILKRYQSETTLMNVSREILHRFPKTSPFKAKVIKTCSVVGNGGILKGSGCGKEIDASGFIFRCNMAPMNKVYLKDIGKSTSLITLNPDMIRWKYNSFKNKTKSENVAAFVRDLSTYGNSYLWIPAFFSQDYVEVTFAAHQALREINHTNNEIIIPHPDFIKSAQSYWSQNGLNRKRATTGLYLVSAAIQICEEMHLYGYWPFHSDRNYRRLTEHYFDNALPGKSHSVPDVFK</sequence>
<name>A0A6P4XWL1_BRABE</name>
<proteinExistence type="inferred from homology"/>
<keyword evidence="9" id="KW-0472">Membrane</keyword>
<comment type="subcellular location">
    <subcellularLocation>
        <location evidence="1">Golgi apparatus membrane</location>
        <topology evidence="1">Single-pass type II membrane protein</topology>
    </subcellularLocation>
</comment>
<keyword evidence="4" id="KW-0808">Transferase</keyword>
<dbReference type="RefSeq" id="XP_019616468.1">
    <property type="nucleotide sequence ID" value="XM_019760909.1"/>
</dbReference>
<dbReference type="GO" id="GO:0006491">
    <property type="term" value="P:N-glycan processing"/>
    <property type="evidence" value="ECO:0007669"/>
    <property type="project" value="TreeGrafter"/>
</dbReference>
<dbReference type="Proteomes" id="UP000515135">
    <property type="component" value="Unplaced"/>
</dbReference>
<dbReference type="PANTHER" id="PTHR11987">
    <property type="entry name" value="ALPHA-2,8-SIALYLTRANSFERASE"/>
    <property type="match status" value="1"/>
</dbReference>
<keyword evidence="14" id="KW-1185">Reference proteome</keyword>
<evidence type="ECO:0000313" key="15">
    <source>
        <dbReference type="RefSeq" id="XP_019616467.1"/>
    </source>
</evidence>
<dbReference type="GeneID" id="109463990"/>
<keyword evidence="10" id="KW-1015">Disulfide bond</keyword>
<evidence type="ECO:0000256" key="1">
    <source>
        <dbReference type="ARBA" id="ARBA00004323"/>
    </source>
</evidence>
<feature type="region of interest" description="Disordered" evidence="13">
    <location>
        <begin position="74"/>
        <end position="99"/>
    </location>
</feature>
<feature type="compositionally biased region" description="Polar residues" evidence="13">
    <location>
        <begin position="77"/>
        <end position="88"/>
    </location>
</feature>
<dbReference type="InterPro" id="IPR038578">
    <property type="entry name" value="GT29-like_sf"/>
</dbReference>
<dbReference type="RefSeq" id="XP_019616467.1">
    <property type="nucleotide sequence ID" value="XM_019760908.1"/>
</dbReference>
<evidence type="ECO:0000256" key="9">
    <source>
        <dbReference type="ARBA" id="ARBA00023136"/>
    </source>
</evidence>
<dbReference type="PANTHER" id="PTHR11987:SF53">
    <property type="entry name" value="ALPHA-2,8-SIALYLTRANSFERASE 8F-LIKE"/>
    <property type="match status" value="1"/>
</dbReference>
<organism evidence="14 16">
    <name type="scientific">Branchiostoma belcheri</name>
    <name type="common">Amphioxus</name>
    <dbReference type="NCBI Taxonomy" id="7741"/>
    <lineage>
        <taxon>Eukaryota</taxon>
        <taxon>Metazoa</taxon>
        <taxon>Chordata</taxon>
        <taxon>Cephalochordata</taxon>
        <taxon>Leptocardii</taxon>
        <taxon>Amphioxiformes</taxon>
        <taxon>Branchiostomatidae</taxon>
        <taxon>Branchiostoma</taxon>
    </lineage>
</organism>
<dbReference type="InterPro" id="IPR012163">
    <property type="entry name" value="Sialyl_trans"/>
</dbReference>
<feature type="disulfide bond" evidence="12">
    <location>
        <begin position="204"/>
        <end position="359"/>
    </location>
</feature>
<dbReference type="GO" id="GO:0003828">
    <property type="term" value="F:alpha-N-acetylneuraminate alpha-2,8-sialyltransferase activity"/>
    <property type="evidence" value="ECO:0007669"/>
    <property type="project" value="TreeGrafter"/>
</dbReference>
<evidence type="ECO:0000256" key="11">
    <source>
        <dbReference type="ARBA" id="ARBA00023180"/>
    </source>
</evidence>
<evidence type="ECO:0000256" key="13">
    <source>
        <dbReference type="SAM" id="MobiDB-lite"/>
    </source>
</evidence>
<gene>
    <name evidence="15 16" type="primary">LOC109463990</name>
</gene>
<keyword evidence="7" id="KW-1133">Transmembrane helix</keyword>
<dbReference type="AlphaFoldDB" id="A0A6P4XWL1"/>
<dbReference type="InterPro" id="IPR001675">
    <property type="entry name" value="Glyco_trans_29"/>
</dbReference>
<evidence type="ECO:0000313" key="14">
    <source>
        <dbReference type="Proteomes" id="UP000515135"/>
    </source>
</evidence>
<accession>A0A6P4XWL1</accession>
<dbReference type="GO" id="GO:0009311">
    <property type="term" value="P:oligosaccharide metabolic process"/>
    <property type="evidence" value="ECO:0007669"/>
    <property type="project" value="TreeGrafter"/>
</dbReference>
<keyword evidence="11" id="KW-0325">Glycoprotein</keyword>
<evidence type="ECO:0000256" key="10">
    <source>
        <dbReference type="ARBA" id="ARBA00023157"/>
    </source>
</evidence>
<evidence type="ECO:0000256" key="12">
    <source>
        <dbReference type="PIRSR" id="PIRSR005557-2"/>
    </source>
</evidence>
<dbReference type="OrthoDB" id="10264956at2759"/>
<protein>
    <submittedName>
        <fullName evidence="15 16">Alpha-N-acetylneuraminide alpha-2,8-sialyltransferase-like isoform X1</fullName>
    </submittedName>
</protein>
<reference evidence="15 16" key="1">
    <citation type="submission" date="2025-04" db="UniProtKB">
        <authorList>
            <consortium name="RefSeq"/>
        </authorList>
    </citation>
    <scope>IDENTIFICATION</scope>
    <source>
        <tissue evidence="15 16">Gonad</tissue>
    </source>
</reference>
<evidence type="ECO:0000256" key="7">
    <source>
        <dbReference type="ARBA" id="ARBA00022989"/>
    </source>
</evidence>
<keyword evidence="3" id="KW-0328">Glycosyltransferase</keyword>
<dbReference type="Gene3D" id="3.90.1480.20">
    <property type="entry name" value="Glycosyl transferase family 29"/>
    <property type="match status" value="1"/>
</dbReference>
<evidence type="ECO:0000256" key="6">
    <source>
        <dbReference type="ARBA" id="ARBA00022968"/>
    </source>
</evidence>
<dbReference type="KEGG" id="bbel:109463990"/>